<protein>
    <recommendedName>
        <fullName evidence="2">VOC domain-containing protein</fullName>
    </recommendedName>
</protein>
<evidence type="ECO:0000256" key="1">
    <source>
        <dbReference type="ARBA" id="ARBA00022723"/>
    </source>
</evidence>
<dbReference type="PANTHER" id="PTHR43048">
    <property type="entry name" value="METHYLMALONYL-COA EPIMERASE"/>
    <property type="match status" value="1"/>
</dbReference>
<reference evidence="3 4" key="1">
    <citation type="submission" date="2016-08" db="EMBL/GenBank/DDBJ databases">
        <title>Draft genome of the agarase producing Sphingomonas sp. MCT13.</title>
        <authorList>
            <person name="D'Andrea M.M."/>
            <person name="Rossolini G.M."/>
            <person name="Thaller M.C."/>
        </authorList>
    </citation>
    <scope>NUCLEOTIDE SEQUENCE [LARGE SCALE GENOMIC DNA]</scope>
    <source>
        <strain evidence="3 4">MCT13</strain>
    </source>
</reference>
<dbReference type="PROSITE" id="PS51819">
    <property type="entry name" value="VOC"/>
    <property type="match status" value="1"/>
</dbReference>
<evidence type="ECO:0000259" key="2">
    <source>
        <dbReference type="PROSITE" id="PS51819"/>
    </source>
</evidence>
<keyword evidence="1" id="KW-0479">Metal-binding</keyword>
<evidence type="ECO:0000313" key="3">
    <source>
        <dbReference type="EMBL" id="ODP37850.1"/>
    </source>
</evidence>
<dbReference type="Proteomes" id="UP000094487">
    <property type="component" value="Unassembled WGS sequence"/>
</dbReference>
<keyword evidence="4" id="KW-1185">Reference proteome</keyword>
<dbReference type="GO" id="GO:0046872">
    <property type="term" value="F:metal ion binding"/>
    <property type="evidence" value="ECO:0007669"/>
    <property type="project" value="UniProtKB-KW"/>
</dbReference>
<dbReference type="Gene3D" id="3.10.180.10">
    <property type="entry name" value="2,3-Dihydroxybiphenyl 1,2-Dioxygenase, domain 1"/>
    <property type="match status" value="1"/>
</dbReference>
<gene>
    <name evidence="3" type="ORF">BFL28_01570</name>
</gene>
<dbReference type="GO" id="GO:0046491">
    <property type="term" value="P:L-methylmalonyl-CoA metabolic process"/>
    <property type="evidence" value="ECO:0007669"/>
    <property type="project" value="TreeGrafter"/>
</dbReference>
<dbReference type="GO" id="GO:0004493">
    <property type="term" value="F:methylmalonyl-CoA epimerase activity"/>
    <property type="evidence" value="ECO:0007669"/>
    <property type="project" value="TreeGrafter"/>
</dbReference>
<dbReference type="STRING" id="1888892.BFL28_01570"/>
<feature type="domain" description="VOC" evidence="2">
    <location>
        <begin position="4"/>
        <end position="122"/>
    </location>
</feature>
<comment type="caution">
    <text evidence="3">The sequence shown here is derived from an EMBL/GenBank/DDBJ whole genome shotgun (WGS) entry which is preliminary data.</text>
</comment>
<dbReference type="InterPro" id="IPR037523">
    <property type="entry name" value="VOC_core"/>
</dbReference>
<dbReference type="InterPro" id="IPR051785">
    <property type="entry name" value="MMCE/EMCE_epimerase"/>
</dbReference>
<sequence>MGFKLNFFKLVVRDLDAMVDFYTTAFGFEVQNRIRLSGLEEVMLVLPGERFNLVLYHHTDGRAVEIGDGHGPLGFITRDLDAALGHVLASGATPDKGPIDLPGMRLAFVHDPEGHELELIQIVRPSAAAEKKP</sequence>
<dbReference type="AlphaFoldDB" id="A0A1E3LYD8"/>
<organism evidence="3 4">
    <name type="scientific">Sphingomonas turrisvirgatae</name>
    <dbReference type="NCBI Taxonomy" id="1888892"/>
    <lineage>
        <taxon>Bacteria</taxon>
        <taxon>Pseudomonadati</taxon>
        <taxon>Pseudomonadota</taxon>
        <taxon>Alphaproteobacteria</taxon>
        <taxon>Sphingomonadales</taxon>
        <taxon>Sphingomonadaceae</taxon>
        <taxon>Sphingomonas</taxon>
    </lineage>
</organism>
<dbReference type="PANTHER" id="PTHR43048:SF3">
    <property type="entry name" value="METHYLMALONYL-COA EPIMERASE, MITOCHONDRIAL"/>
    <property type="match status" value="1"/>
</dbReference>
<dbReference type="Pfam" id="PF00903">
    <property type="entry name" value="Glyoxalase"/>
    <property type="match status" value="1"/>
</dbReference>
<accession>A0A1E3LYD8</accession>
<dbReference type="SUPFAM" id="SSF54593">
    <property type="entry name" value="Glyoxalase/Bleomycin resistance protein/Dihydroxybiphenyl dioxygenase"/>
    <property type="match status" value="1"/>
</dbReference>
<dbReference type="InterPro" id="IPR029068">
    <property type="entry name" value="Glyas_Bleomycin-R_OHBP_Dase"/>
</dbReference>
<evidence type="ECO:0000313" key="4">
    <source>
        <dbReference type="Proteomes" id="UP000094487"/>
    </source>
</evidence>
<name>A0A1E3LYD8_9SPHN</name>
<proteinExistence type="predicted"/>
<dbReference type="InterPro" id="IPR004360">
    <property type="entry name" value="Glyas_Fos-R_dOase_dom"/>
</dbReference>
<dbReference type="EMBL" id="MDDS01000024">
    <property type="protein sequence ID" value="ODP37850.1"/>
    <property type="molecule type" value="Genomic_DNA"/>
</dbReference>